<proteinExistence type="inferred from homology"/>
<dbReference type="GO" id="GO:0005506">
    <property type="term" value="F:iron ion binding"/>
    <property type="evidence" value="ECO:0007669"/>
    <property type="project" value="InterPro"/>
</dbReference>
<dbReference type="EMBL" id="RBNJ01024931">
    <property type="protein sequence ID" value="RUS15912.1"/>
    <property type="molecule type" value="Genomic_DNA"/>
</dbReference>
<dbReference type="AlphaFoldDB" id="A0A433PEE6"/>
<evidence type="ECO:0000313" key="10">
    <source>
        <dbReference type="Proteomes" id="UP000274822"/>
    </source>
</evidence>
<evidence type="ECO:0000256" key="2">
    <source>
        <dbReference type="ARBA" id="ARBA00022617"/>
    </source>
</evidence>
<accession>A0A433PEE6</accession>
<reference evidence="9 10" key="1">
    <citation type="journal article" date="2018" name="New Phytol.">
        <title>Phylogenomics of Endogonaceae and evolution of mycorrhizas within Mucoromycota.</title>
        <authorList>
            <person name="Chang Y."/>
            <person name="Desiro A."/>
            <person name="Na H."/>
            <person name="Sandor L."/>
            <person name="Lipzen A."/>
            <person name="Clum A."/>
            <person name="Barry K."/>
            <person name="Grigoriev I.V."/>
            <person name="Martin F.M."/>
            <person name="Stajich J.E."/>
            <person name="Smith M.E."/>
            <person name="Bonito G."/>
            <person name="Spatafora J.W."/>
        </authorList>
    </citation>
    <scope>NUCLEOTIDE SEQUENCE [LARGE SCALE GENOMIC DNA]</scope>
    <source>
        <strain evidence="9 10">AD002</strain>
    </source>
</reference>
<dbReference type="InterPro" id="IPR002401">
    <property type="entry name" value="Cyt_P450_E_grp-I"/>
</dbReference>
<keyword evidence="3 7" id="KW-0479">Metal-binding</keyword>
<dbReference type="InterPro" id="IPR036396">
    <property type="entry name" value="Cyt_P450_sf"/>
</dbReference>
<dbReference type="InterPro" id="IPR050196">
    <property type="entry name" value="Cytochrome_P450_Monoox"/>
</dbReference>
<comment type="cofactor">
    <cofactor evidence="7">
        <name>heme</name>
        <dbReference type="ChEBI" id="CHEBI:30413"/>
    </cofactor>
</comment>
<dbReference type="Gene3D" id="1.10.630.10">
    <property type="entry name" value="Cytochrome P450"/>
    <property type="match status" value="1"/>
</dbReference>
<dbReference type="GO" id="GO:0016705">
    <property type="term" value="F:oxidoreductase activity, acting on paired donors, with incorporation or reduction of molecular oxygen"/>
    <property type="evidence" value="ECO:0007669"/>
    <property type="project" value="InterPro"/>
</dbReference>
<dbReference type="PRINTS" id="PR00463">
    <property type="entry name" value="EP450I"/>
</dbReference>
<keyword evidence="4 8" id="KW-0560">Oxidoreductase</keyword>
<evidence type="ECO:0000256" key="1">
    <source>
        <dbReference type="ARBA" id="ARBA00010617"/>
    </source>
</evidence>
<gene>
    <name evidence="9" type="ORF">BC938DRAFT_476781</name>
</gene>
<evidence type="ECO:0000256" key="7">
    <source>
        <dbReference type="PIRSR" id="PIRSR602401-1"/>
    </source>
</evidence>
<evidence type="ECO:0000256" key="5">
    <source>
        <dbReference type="ARBA" id="ARBA00023004"/>
    </source>
</evidence>
<evidence type="ECO:0000256" key="6">
    <source>
        <dbReference type="ARBA" id="ARBA00023033"/>
    </source>
</evidence>
<keyword evidence="10" id="KW-1185">Reference proteome</keyword>
<sequence>MVPAFFRLTEKFANIWEGRLKPGNEETEFPRVLEDISKLTLDIIGLAAFGEEIGALSSDSANPSPLHENYVLLAKPQPTPPLWKATFLHLLLIILPQKMATMIPERRHQEVMCAMRRIRDVTWKLVQEKKSSVLKEKEEAVEDGDEKKREKEEDLLGVLIKMNQEEDGLSDKELQAQIMTFLAAGILTTLFCSLRHDTTSAALAWALWLLAQNPEAQKKLREEVTPMFKDALNNKTPPSYDDIDALKYLNAVCKEELRLIPPGPMLSHINVALRPSAIPEKHIQPRYLSTVPTAHATSRQATKDTELGGYYIPKGTILIIAPTVIHRLPRIWGEDVLEFRPERWFEKPAMDVGPYEYLPFSVGPRHCIGYKLALMEMKVILGILITRFEFAEVPGWNVRRKSSITCKPTPEMKLLVRRV</sequence>
<dbReference type="InterPro" id="IPR017972">
    <property type="entry name" value="Cyt_P450_CS"/>
</dbReference>
<dbReference type="Pfam" id="PF00067">
    <property type="entry name" value="p450"/>
    <property type="match status" value="2"/>
</dbReference>
<comment type="caution">
    <text evidence="9">The sequence shown here is derived from an EMBL/GenBank/DDBJ whole genome shotgun (WGS) entry which is preliminary data.</text>
</comment>
<dbReference type="SUPFAM" id="SSF48264">
    <property type="entry name" value="Cytochrome P450"/>
    <property type="match status" value="2"/>
</dbReference>
<feature type="binding site" description="axial binding residue" evidence="7">
    <location>
        <position position="367"/>
    </location>
    <ligand>
        <name>heme</name>
        <dbReference type="ChEBI" id="CHEBI:30413"/>
    </ligand>
    <ligandPart>
        <name>Fe</name>
        <dbReference type="ChEBI" id="CHEBI:18248"/>
    </ligandPart>
</feature>
<evidence type="ECO:0000256" key="4">
    <source>
        <dbReference type="ARBA" id="ARBA00023002"/>
    </source>
</evidence>
<evidence type="ECO:0000256" key="3">
    <source>
        <dbReference type="ARBA" id="ARBA00022723"/>
    </source>
</evidence>
<keyword evidence="5 7" id="KW-0408">Iron</keyword>
<dbReference type="PRINTS" id="PR00385">
    <property type="entry name" value="P450"/>
</dbReference>
<dbReference type="InterPro" id="IPR001128">
    <property type="entry name" value="Cyt_P450"/>
</dbReference>
<evidence type="ECO:0000313" key="9">
    <source>
        <dbReference type="EMBL" id="RUS15912.1"/>
    </source>
</evidence>
<evidence type="ECO:0000256" key="8">
    <source>
        <dbReference type="RuleBase" id="RU000461"/>
    </source>
</evidence>
<dbReference type="Proteomes" id="UP000274822">
    <property type="component" value="Unassembled WGS sequence"/>
</dbReference>
<keyword evidence="6 8" id="KW-0503">Monooxygenase</keyword>
<protein>
    <submittedName>
        <fullName evidence="9">Cytochrome P450</fullName>
    </submittedName>
</protein>
<keyword evidence="2 7" id="KW-0349">Heme</keyword>
<dbReference type="PROSITE" id="PS00086">
    <property type="entry name" value="CYTOCHROME_P450"/>
    <property type="match status" value="1"/>
</dbReference>
<name>A0A433PEE6_9FUNG</name>
<dbReference type="PANTHER" id="PTHR24291:SF50">
    <property type="entry name" value="BIFUNCTIONAL ALBAFLAVENONE MONOOXYGENASE_TERPENE SYNTHASE"/>
    <property type="match status" value="1"/>
</dbReference>
<organism evidence="9 10">
    <name type="scientific">Jimgerdemannia flammicorona</name>
    <dbReference type="NCBI Taxonomy" id="994334"/>
    <lineage>
        <taxon>Eukaryota</taxon>
        <taxon>Fungi</taxon>
        <taxon>Fungi incertae sedis</taxon>
        <taxon>Mucoromycota</taxon>
        <taxon>Mucoromycotina</taxon>
        <taxon>Endogonomycetes</taxon>
        <taxon>Endogonales</taxon>
        <taxon>Endogonaceae</taxon>
        <taxon>Jimgerdemannia</taxon>
    </lineage>
</organism>
<comment type="similarity">
    <text evidence="1 8">Belongs to the cytochrome P450 family.</text>
</comment>
<dbReference type="GO" id="GO:0004497">
    <property type="term" value="F:monooxygenase activity"/>
    <property type="evidence" value="ECO:0007669"/>
    <property type="project" value="UniProtKB-KW"/>
</dbReference>
<dbReference type="GO" id="GO:0020037">
    <property type="term" value="F:heme binding"/>
    <property type="evidence" value="ECO:0007669"/>
    <property type="project" value="InterPro"/>
</dbReference>
<dbReference type="PANTHER" id="PTHR24291">
    <property type="entry name" value="CYTOCHROME P450 FAMILY 4"/>
    <property type="match status" value="1"/>
</dbReference>